<keyword evidence="2" id="KW-0963">Cytoplasm</keyword>
<gene>
    <name evidence="5" type="ORF">CANARDRAFT_27001</name>
</gene>
<comment type="subcellular location">
    <subcellularLocation>
        <location evidence="1">Cytoplasm</location>
        <location evidence="1">Cytoskeleton</location>
    </subcellularLocation>
</comment>
<feature type="compositionally biased region" description="Polar residues" evidence="4">
    <location>
        <begin position="1308"/>
        <end position="1318"/>
    </location>
</feature>
<keyword evidence="3" id="KW-0206">Cytoskeleton</keyword>
<reference evidence="6" key="1">
    <citation type="submission" date="2016-04" db="EMBL/GenBank/DDBJ databases">
        <title>Comparative genomics of biotechnologically important yeasts.</title>
        <authorList>
            <consortium name="DOE Joint Genome Institute"/>
            <person name="Riley R."/>
            <person name="Haridas S."/>
            <person name="Wolfe K.H."/>
            <person name="Lopes M.R."/>
            <person name="Hittinger C.T."/>
            <person name="Goker M."/>
            <person name="Salamov A."/>
            <person name="Wisecaver J."/>
            <person name="Long T.M."/>
            <person name="Aerts A.L."/>
            <person name="Barry K."/>
            <person name="Choi C."/>
            <person name="Clum A."/>
            <person name="Coughlan A.Y."/>
            <person name="Deshpande S."/>
            <person name="Douglass A.P."/>
            <person name="Hanson S.J."/>
            <person name="Klenk H.-P."/>
            <person name="Labutti K."/>
            <person name="Lapidus A."/>
            <person name="Lindquist E."/>
            <person name="Lipzen A."/>
            <person name="Meier-Kolthoff J.P."/>
            <person name="Ohm R.A."/>
            <person name="Otillar R.P."/>
            <person name="Pangilinan J."/>
            <person name="Peng Y."/>
            <person name="Rokas A."/>
            <person name="Rosa C.A."/>
            <person name="Scheuner C."/>
            <person name="Sibirny A.A."/>
            <person name="Slot J.C."/>
            <person name="Stielow J.B."/>
            <person name="Sun H."/>
            <person name="Kurtzman C.P."/>
            <person name="Blackwell M."/>
            <person name="Grigoriev I.V."/>
            <person name="Jeffries T.W."/>
        </authorList>
    </citation>
    <scope>NUCLEOTIDE SEQUENCE [LARGE SCALE GENOMIC DNA]</scope>
    <source>
        <strain evidence="6">NRRL YB-2248</strain>
    </source>
</reference>
<feature type="compositionally biased region" description="Low complexity" evidence="4">
    <location>
        <begin position="130"/>
        <end position="150"/>
    </location>
</feature>
<feature type="region of interest" description="Disordered" evidence="4">
    <location>
        <begin position="50"/>
        <end position="301"/>
    </location>
</feature>
<dbReference type="InterPro" id="IPR052410">
    <property type="entry name" value="DRC5"/>
</dbReference>
<feature type="compositionally biased region" description="Low complexity" evidence="4">
    <location>
        <begin position="203"/>
        <end position="215"/>
    </location>
</feature>
<feature type="region of interest" description="Disordered" evidence="4">
    <location>
        <begin position="1273"/>
        <end position="1323"/>
    </location>
</feature>
<dbReference type="STRING" id="983967.A0A1E4T7B0"/>
<evidence type="ECO:0000256" key="4">
    <source>
        <dbReference type="SAM" id="MobiDB-lite"/>
    </source>
</evidence>
<evidence type="ECO:0000256" key="3">
    <source>
        <dbReference type="ARBA" id="ARBA00023212"/>
    </source>
</evidence>
<evidence type="ECO:0000256" key="2">
    <source>
        <dbReference type="ARBA" id="ARBA00022490"/>
    </source>
</evidence>
<evidence type="ECO:0008006" key="7">
    <source>
        <dbReference type="Google" id="ProtNLM"/>
    </source>
</evidence>
<evidence type="ECO:0000256" key="1">
    <source>
        <dbReference type="ARBA" id="ARBA00004245"/>
    </source>
</evidence>
<dbReference type="EMBL" id="KV453848">
    <property type="protein sequence ID" value="ODV87625.1"/>
    <property type="molecule type" value="Genomic_DNA"/>
</dbReference>
<dbReference type="OrthoDB" id="8436363at2759"/>
<feature type="compositionally biased region" description="Low complexity" evidence="4">
    <location>
        <begin position="1231"/>
        <end position="1242"/>
    </location>
</feature>
<dbReference type="Gene3D" id="3.80.10.10">
    <property type="entry name" value="Ribonuclease Inhibitor"/>
    <property type="match status" value="2"/>
</dbReference>
<dbReference type="Proteomes" id="UP000094801">
    <property type="component" value="Unassembled WGS sequence"/>
</dbReference>
<proteinExistence type="predicted"/>
<evidence type="ECO:0000313" key="6">
    <source>
        <dbReference type="Proteomes" id="UP000094801"/>
    </source>
</evidence>
<feature type="region of interest" description="Disordered" evidence="4">
    <location>
        <begin position="317"/>
        <end position="339"/>
    </location>
</feature>
<accession>A0A1E4T7B0</accession>
<feature type="region of interest" description="Disordered" evidence="4">
    <location>
        <begin position="1"/>
        <end position="38"/>
    </location>
</feature>
<dbReference type="InterPro" id="IPR032675">
    <property type="entry name" value="LRR_dom_sf"/>
</dbReference>
<feature type="compositionally biased region" description="Low complexity" evidence="4">
    <location>
        <begin position="17"/>
        <end position="28"/>
    </location>
</feature>
<evidence type="ECO:0000313" key="5">
    <source>
        <dbReference type="EMBL" id="ODV87625.1"/>
    </source>
</evidence>
<organism evidence="5 6">
    <name type="scientific">[Candida] arabinofermentans NRRL YB-2248</name>
    <dbReference type="NCBI Taxonomy" id="983967"/>
    <lineage>
        <taxon>Eukaryota</taxon>
        <taxon>Fungi</taxon>
        <taxon>Dikarya</taxon>
        <taxon>Ascomycota</taxon>
        <taxon>Saccharomycotina</taxon>
        <taxon>Pichiomycetes</taxon>
        <taxon>Pichiales</taxon>
        <taxon>Pichiaceae</taxon>
        <taxon>Ogataea</taxon>
        <taxon>Ogataea/Candida clade</taxon>
    </lineage>
</organism>
<protein>
    <recommendedName>
        <fullName evidence="7">GLC7-interacting protein 3</fullName>
    </recommendedName>
</protein>
<feature type="compositionally biased region" description="Polar residues" evidence="4">
    <location>
        <begin position="1250"/>
        <end position="1260"/>
    </location>
</feature>
<feature type="compositionally biased region" description="Polar residues" evidence="4">
    <location>
        <begin position="216"/>
        <end position="251"/>
    </location>
</feature>
<dbReference type="SUPFAM" id="SSF52047">
    <property type="entry name" value="RNI-like"/>
    <property type="match status" value="1"/>
</dbReference>
<feature type="compositionally biased region" description="Low complexity" evidence="4">
    <location>
        <begin position="81"/>
        <end position="91"/>
    </location>
</feature>
<sequence length="1359" mass="150071">MPMSTGKEGQSEAVEDQTTTSPQLQQQLEDPGVSNGDVDWLFRGKAVKKLSRKNTLVSHDVKHHLPSTTSSQSTIPEAPTPAASQPSQPIPILKPSLKISTNTTATQPSAFPNPESTPSTPASTLAKLIPSKVLHSTSPSSSTINSSSPVVPQPQKRETQTTLTTPLSAGAPERPRASSLQSLIPRARSLSDAKDKPVQQVTKKSSIFSSLSSKIRGQSTQQTVTPVPRSPSITSSTTQEPVGTTSTNKPLSRSSSRRESVGHSSNIPATTTATTTAAQVKTPLSASETQKKSSVTDESLSNKLAKVPFKRVAFALGNLPDDPQQQIPSRRPKKGNVVIPEDLLSPPARLSIGITDSFNHQTKDETPQVDQKLLQEAEERQRMCLLEAQKHSMEAHSSALRIAKEVSGYRKQKASRDLVDEVIADSWSGGSGKFSELSKNGLDIDTPIHEHVNYFDREDVPAIDEEYDSTSVPDSVQESLTKLSLDLLYTRCCHLREILPIPATLKQLKHKTRPLHVLKMLNPKPTLIDILSFSDFLAIAPIVTVIFDNVTIDSQMLNIVLVSLSTSTTLEKLSLRNVAIDEEGWLSLCKFLTLNKSISKLDISQQKIKSDTPKRFHRSEMDWDLFTHSLILKGGLEELVINGCKLTTSQFRHLVQKGLSLKTKRLGLASTNLNNQKAQYLADWISSPGNTCVGIDIAFNTLSEDQLEPFKEAFKNKMDNINLIFFSLNQTGIDVDLAKELVKYISTSKTLRFLDLGNNPQLFPGIIPTLTEYLPKFQELRRVHFEFDELTEAAIIQLCLTFVKCPKLIHVSLLGNNNINPRTAASLYSTVKQSNIYNLDIDYDAISEEISSKIAFYLMRNMEKFLTGNMPKTNEDDEDLIFDGSLLTRSAETLMDSTSIKSEEEKQIISNALVQKTIRLRKEIHKTMNKLFDARAKGTLTLEGKENLLRFCLLDDSLESIIHIFSEDASAADQVSGTGDVEQQLNLEIQQQEHQRILQGKQTLQQEQIEMQSQNDKLQPNKDLPLKRPELIKTLSSQLPMHQSSSDVIFTGPIVSPQQTITSYFSGTDGNNQNAIDEFTSPHQVVIDANSKPIDHLTGLPVLMRRISQTSVHARELEEEEGEFHRWGFFVQQQNSMMPNDQPNVNTMTTTQQLRAPPKEEQPQKVQALEQVKPAVTQKPTLKINNIPSGPQLRQAVIKAKGIESVSDLIGKINKDMSQIHSIYNQDPTSTVVSSTNTSPPNGATIDNKLAQTAPGTATPVKTATKKLSELNISNTNESQTGNHPERASKPSLGELVTEGVYSEDGETSPTSPISMNSEDGFVEGRSKLQADIVYEKLLDDVARVRSNRSQGENSQTNS</sequence>
<name>A0A1E4T7B0_9ASCO</name>
<feature type="compositionally biased region" description="Polar residues" evidence="4">
    <location>
        <begin position="66"/>
        <end position="75"/>
    </location>
</feature>
<dbReference type="GO" id="GO:0005856">
    <property type="term" value="C:cytoskeleton"/>
    <property type="evidence" value="ECO:0007669"/>
    <property type="project" value="UniProtKB-SubCell"/>
</dbReference>
<dbReference type="PANTHER" id="PTHR24107:SF2">
    <property type="entry name" value="NLR FAMILY CARD DOMAIN CONTAINING 3"/>
    <property type="match status" value="1"/>
</dbReference>
<dbReference type="PANTHER" id="PTHR24107">
    <property type="entry name" value="YNEIN REGULATORY COMPLEX SUBUNIT 5"/>
    <property type="match status" value="1"/>
</dbReference>
<feature type="compositionally biased region" description="Low complexity" evidence="4">
    <location>
        <begin position="262"/>
        <end position="278"/>
    </location>
</feature>
<feature type="region of interest" description="Disordered" evidence="4">
    <location>
        <begin position="1231"/>
        <end position="1260"/>
    </location>
</feature>
<keyword evidence="6" id="KW-1185">Reference proteome</keyword>
<feature type="compositionally biased region" description="Polar residues" evidence="4">
    <location>
        <begin position="1273"/>
        <end position="1283"/>
    </location>
</feature>
<feature type="compositionally biased region" description="Polar residues" evidence="4">
    <location>
        <begin position="98"/>
        <end position="123"/>
    </location>
</feature>